<dbReference type="Proteomes" id="UP000275652">
    <property type="component" value="Unassembled WGS sequence"/>
</dbReference>
<dbReference type="AlphaFoldDB" id="A0A9X8HCC4"/>
<evidence type="ECO:0000313" key="3">
    <source>
        <dbReference type="Proteomes" id="UP000275652"/>
    </source>
</evidence>
<gene>
    <name evidence="2" type="ORF">DYB28_005511</name>
</gene>
<name>A0A9X8HCC4_APHAT</name>
<organism evidence="2 3">
    <name type="scientific">Aphanomyces astaci</name>
    <name type="common">Crayfish plague agent</name>
    <dbReference type="NCBI Taxonomy" id="112090"/>
    <lineage>
        <taxon>Eukaryota</taxon>
        <taxon>Sar</taxon>
        <taxon>Stramenopiles</taxon>
        <taxon>Oomycota</taxon>
        <taxon>Saprolegniomycetes</taxon>
        <taxon>Saprolegniales</taxon>
        <taxon>Verrucalvaceae</taxon>
        <taxon>Aphanomyces</taxon>
    </lineage>
</organism>
<comment type="caution">
    <text evidence="2">The sequence shown here is derived from an EMBL/GenBank/DDBJ whole genome shotgun (WGS) entry which is preliminary data.</text>
</comment>
<proteinExistence type="predicted"/>
<feature type="region of interest" description="Disordered" evidence="1">
    <location>
        <begin position="19"/>
        <end position="76"/>
    </location>
</feature>
<accession>A0A9X8HCC4</accession>
<evidence type="ECO:0000256" key="1">
    <source>
        <dbReference type="SAM" id="MobiDB-lite"/>
    </source>
</evidence>
<evidence type="ECO:0000313" key="2">
    <source>
        <dbReference type="EMBL" id="RLO08410.1"/>
    </source>
</evidence>
<reference evidence="2 3" key="1">
    <citation type="journal article" date="2018" name="J. Invertebr. Pathol.">
        <title>New genotyping method for the causative agent of crayfish plague (Aphanomyces astaci) based on whole genome data.</title>
        <authorList>
            <person name="Minardi D."/>
            <person name="Studholme D.J."/>
            <person name="van der Giezen M."/>
            <person name="Pretto T."/>
            <person name="Oidtmann B."/>
        </authorList>
    </citation>
    <scope>NUCLEOTIDE SEQUENCE [LARGE SCALE GENOMIC DNA]</scope>
    <source>
        <strain evidence="2 3">KB13</strain>
    </source>
</reference>
<dbReference type="EMBL" id="QUTI01021722">
    <property type="protein sequence ID" value="RLO08410.1"/>
    <property type="molecule type" value="Genomic_DNA"/>
</dbReference>
<protein>
    <submittedName>
        <fullName evidence="2">Uncharacterized protein</fullName>
    </submittedName>
</protein>
<sequence length="220" mass="24393">MFSAWVNTALPVMRDALKKSPAPLSGVTGADVVEASPDSGDKGSTPQDRRVPRRPYLHPPRVPRNARPQEGVPGNGKSLPWEQYKAQESFIHSSWRQLPLWAELQEQLEDFWENHALAHCNRRFMRGSAEVNAEAEAAMGPLVGIIGCLYRIVRLYRTDLLPPFILAGLPSRWDLFEDDGLGPGCSSRAGLPVISRLGILGGDPAHFSRRAVRSPRSWPL</sequence>